<organism evidence="10 11">
    <name type="scientific">Taxus chinensis</name>
    <name type="common">Chinese yew</name>
    <name type="synonym">Taxus wallichiana var. chinensis</name>
    <dbReference type="NCBI Taxonomy" id="29808"/>
    <lineage>
        <taxon>Eukaryota</taxon>
        <taxon>Viridiplantae</taxon>
        <taxon>Streptophyta</taxon>
        <taxon>Embryophyta</taxon>
        <taxon>Tracheophyta</taxon>
        <taxon>Spermatophyta</taxon>
        <taxon>Pinopsida</taxon>
        <taxon>Pinidae</taxon>
        <taxon>Conifers II</taxon>
        <taxon>Cupressales</taxon>
        <taxon>Taxaceae</taxon>
        <taxon>Taxus</taxon>
    </lineage>
</organism>
<feature type="signal peptide" evidence="8">
    <location>
        <begin position="1"/>
        <end position="20"/>
    </location>
</feature>
<protein>
    <recommendedName>
        <fullName evidence="9">X8 domain-containing protein</fullName>
    </recommendedName>
</protein>
<evidence type="ECO:0000256" key="4">
    <source>
        <dbReference type="ARBA" id="ARBA00022729"/>
    </source>
</evidence>
<evidence type="ECO:0000256" key="3">
    <source>
        <dbReference type="ARBA" id="ARBA00022622"/>
    </source>
</evidence>
<dbReference type="InterPro" id="IPR012946">
    <property type="entry name" value="X8"/>
</dbReference>
<evidence type="ECO:0000313" key="11">
    <source>
        <dbReference type="Proteomes" id="UP000824469"/>
    </source>
</evidence>
<dbReference type="EMBL" id="JAHRHJ020000005">
    <property type="protein sequence ID" value="KAH9315266.1"/>
    <property type="molecule type" value="Genomic_DNA"/>
</dbReference>
<evidence type="ECO:0000256" key="1">
    <source>
        <dbReference type="ARBA" id="ARBA00004609"/>
    </source>
</evidence>
<dbReference type="PANTHER" id="PTHR31044:SF36">
    <property type="entry name" value="CARBOHYDRATE-BINDING X8 DOMAIN SUPERFAMILY PROTEIN"/>
    <property type="match status" value="1"/>
</dbReference>
<evidence type="ECO:0000256" key="8">
    <source>
        <dbReference type="SAM" id="SignalP"/>
    </source>
</evidence>
<feature type="domain" description="X8" evidence="9">
    <location>
        <begin position="41"/>
        <end position="127"/>
    </location>
</feature>
<name>A0AA38G308_TAXCH</name>
<dbReference type="AlphaFoldDB" id="A0AA38G308"/>
<keyword evidence="11" id="KW-1185">Reference proteome</keyword>
<dbReference type="InterPro" id="IPR044788">
    <property type="entry name" value="X8_dom_prot"/>
</dbReference>
<dbReference type="OMA" id="CYQPNNL"/>
<comment type="subcellular location">
    <subcellularLocation>
        <location evidence="1">Cell membrane</location>
        <topology evidence="1">Lipid-anchor</topology>
        <topology evidence="1">GPI-anchor</topology>
    </subcellularLocation>
</comment>
<reference evidence="10 11" key="1">
    <citation type="journal article" date="2021" name="Nat. Plants">
        <title>The Taxus genome provides insights into paclitaxel biosynthesis.</title>
        <authorList>
            <person name="Xiong X."/>
            <person name="Gou J."/>
            <person name="Liao Q."/>
            <person name="Li Y."/>
            <person name="Zhou Q."/>
            <person name="Bi G."/>
            <person name="Li C."/>
            <person name="Du R."/>
            <person name="Wang X."/>
            <person name="Sun T."/>
            <person name="Guo L."/>
            <person name="Liang H."/>
            <person name="Lu P."/>
            <person name="Wu Y."/>
            <person name="Zhang Z."/>
            <person name="Ro D.K."/>
            <person name="Shang Y."/>
            <person name="Huang S."/>
            <person name="Yan J."/>
        </authorList>
    </citation>
    <scope>NUCLEOTIDE SEQUENCE [LARGE SCALE GENOMIC DNA]</scope>
    <source>
        <strain evidence="10">Ta-2019</strain>
    </source>
</reference>
<dbReference type="Proteomes" id="UP000824469">
    <property type="component" value="Unassembled WGS sequence"/>
</dbReference>
<dbReference type="GO" id="GO:0009506">
    <property type="term" value="C:plasmodesma"/>
    <property type="evidence" value="ECO:0007669"/>
    <property type="project" value="UniProtKB-ARBA"/>
</dbReference>
<dbReference type="Pfam" id="PF07983">
    <property type="entry name" value="X8"/>
    <property type="match status" value="1"/>
</dbReference>
<dbReference type="FunFam" id="1.20.58.1040:FF:000001">
    <property type="entry name" value="Glucan endo-1,3-beta-glucosidase 4"/>
    <property type="match status" value="1"/>
</dbReference>
<keyword evidence="3" id="KW-0336">GPI-anchor</keyword>
<dbReference type="SMART" id="SM00768">
    <property type="entry name" value="X8"/>
    <property type="match status" value="1"/>
</dbReference>
<evidence type="ECO:0000259" key="9">
    <source>
        <dbReference type="SMART" id="SM00768"/>
    </source>
</evidence>
<keyword evidence="6" id="KW-1015">Disulfide bond</keyword>
<keyword evidence="5" id="KW-0472">Membrane</keyword>
<evidence type="ECO:0000256" key="6">
    <source>
        <dbReference type="ARBA" id="ARBA00023157"/>
    </source>
</evidence>
<evidence type="ECO:0000256" key="5">
    <source>
        <dbReference type="ARBA" id="ARBA00023136"/>
    </source>
</evidence>
<gene>
    <name evidence="10" type="ORF">KI387_023893</name>
</gene>
<keyword evidence="3" id="KW-0449">Lipoprotein</keyword>
<accession>A0AA38G308</accession>
<dbReference type="GO" id="GO:0098552">
    <property type="term" value="C:side of membrane"/>
    <property type="evidence" value="ECO:0007669"/>
    <property type="project" value="UniProtKB-KW"/>
</dbReference>
<evidence type="ECO:0000256" key="7">
    <source>
        <dbReference type="ARBA" id="ARBA00023180"/>
    </source>
</evidence>
<sequence length="137" mass="14511">MNSSLRLFFIFTLCSELGAAVEMGVTYSPPEGNTTFIDGTTWCIASLQAGHEQELQDALDWACGPGLADCTAIQPGYPCFQPHNLLSLASYAFNMYYQSNGDSPIACYFGGTGLITSTNPSYGSCQFPSSSSPSSSG</sequence>
<evidence type="ECO:0000256" key="2">
    <source>
        <dbReference type="ARBA" id="ARBA00022475"/>
    </source>
</evidence>
<keyword evidence="2" id="KW-1003">Cell membrane</keyword>
<dbReference type="Gene3D" id="1.20.58.1040">
    <property type="match status" value="1"/>
</dbReference>
<feature type="non-terminal residue" evidence="10">
    <location>
        <position position="1"/>
    </location>
</feature>
<evidence type="ECO:0000313" key="10">
    <source>
        <dbReference type="EMBL" id="KAH9315266.1"/>
    </source>
</evidence>
<comment type="caution">
    <text evidence="10">The sequence shown here is derived from an EMBL/GenBank/DDBJ whole genome shotgun (WGS) entry which is preliminary data.</text>
</comment>
<proteinExistence type="predicted"/>
<dbReference type="PANTHER" id="PTHR31044">
    <property type="entry name" value="BETA-1,3 GLUCANASE"/>
    <property type="match status" value="1"/>
</dbReference>
<keyword evidence="7" id="KW-0325">Glycoprotein</keyword>
<dbReference type="GO" id="GO:0005886">
    <property type="term" value="C:plasma membrane"/>
    <property type="evidence" value="ECO:0007669"/>
    <property type="project" value="UniProtKB-SubCell"/>
</dbReference>
<keyword evidence="4 8" id="KW-0732">Signal</keyword>
<feature type="chain" id="PRO_5041205252" description="X8 domain-containing protein" evidence="8">
    <location>
        <begin position="21"/>
        <end position="137"/>
    </location>
</feature>